<accession>S4PRQ1</accession>
<feature type="non-terminal residue" evidence="1">
    <location>
        <position position="1"/>
    </location>
</feature>
<name>S4PRQ1_9NEOP</name>
<sequence length="68" mass="8419">PCRVFYNVYIVRFVFDFIIIHKSNLNRFTQYVIYDRSTRRRTLNILTYWLHVNCDARSQSQRLDTSRQ</sequence>
<reference evidence="1" key="1">
    <citation type="journal article" date="2013" name="BMC Genomics">
        <title>Unscrambling butterfly oogenesis.</title>
        <authorList>
            <person name="Carter J.M."/>
            <person name="Baker S.C."/>
            <person name="Pink R."/>
            <person name="Carter D.R."/>
            <person name="Collins A."/>
            <person name="Tomlin J."/>
            <person name="Gibbs M."/>
            <person name="Breuker C.J."/>
        </authorList>
    </citation>
    <scope>NUCLEOTIDE SEQUENCE</scope>
    <source>
        <tissue evidence="1">Ovary</tissue>
    </source>
</reference>
<proteinExistence type="predicted"/>
<reference evidence="1" key="2">
    <citation type="submission" date="2013-05" db="EMBL/GenBank/DDBJ databases">
        <authorList>
            <person name="Carter J.-M."/>
            <person name="Baker S.C."/>
            <person name="Pink R."/>
            <person name="Carter D.R.F."/>
            <person name="Collins A."/>
            <person name="Tomlin J."/>
            <person name="Gibbs M."/>
            <person name="Breuker C.J."/>
        </authorList>
    </citation>
    <scope>NUCLEOTIDE SEQUENCE</scope>
    <source>
        <tissue evidence="1">Ovary</tissue>
    </source>
</reference>
<protein>
    <submittedName>
        <fullName evidence="1">Uncharacterized protein</fullName>
    </submittedName>
</protein>
<dbReference type="AlphaFoldDB" id="S4PRQ1"/>
<organism evidence="1">
    <name type="scientific">Pararge aegeria</name>
    <name type="common">speckled wood butterfly</name>
    <dbReference type="NCBI Taxonomy" id="116150"/>
    <lineage>
        <taxon>Eukaryota</taxon>
        <taxon>Metazoa</taxon>
        <taxon>Ecdysozoa</taxon>
        <taxon>Arthropoda</taxon>
        <taxon>Hexapoda</taxon>
        <taxon>Insecta</taxon>
        <taxon>Pterygota</taxon>
        <taxon>Neoptera</taxon>
        <taxon>Endopterygota</taxon>
        <taxon>Lepidoptera</taxon>
        <taxon>Glossata</taxon>
        <taxon>Ditrysia</taxon>
        <taxon>Papilionoidea</taxon>
        <taxon>Nymphalidae</taxon>
        <taxon>Satyrinae</taxon>
        <taxon>Satyrini</taxon>
        <taxon>Parargina</taxon>
        <taxon>Pararge</taxon>
    </lineage>
</organism>
<evidence type="ECO:0000313" key="1">
    <source>
        <dbReference type="EMBL" id="JAA91940.1"/>
    </source>
</evidence>
<dbReference type="EMBL" id="GAIX01000620">
    <property type="protein sequence ID" value="JAA91940.1"/>
    <property type="molecule type" value="Transcribed_RNA"/>
</dbReference>